<dbReference type="InterPro" id="IPR019775">
    <property type="entry name" value="WD40_repeat_CS"/>
</dbReference>
<evidence type="ECO:0000313" key="5">
    <source>
        <dbReference type="EMBL" id="KAG1796421.1"/>
    </source>
</evidence>
<evidence type="ECO:0000256" key="2">
    <source>
        <dbReference type="ARBA" id="ARBA00022737"/>
    </source>
</evidence>
<feature type="repeat" description="WD" evidence="3">
    <location>
        <begin position="265"/>
        <end position="306"/>
    </location>
</feature>
<dbReference type="RefSeq" id="XP_041161937.1">
    <property type="nucleotide sequence ID" value="XM_041310199.1"/>
</dbReference>
<organism evidence="5 6">
    <name type="scientific">Suillus plorans</name>
    <dbReference type="NCBI Taxonomy" id="116603"/>
    <lineage>
        <taxon>Eukaryota</taxon>
        <taxon>Fungi</taxon>
        <taxon>Dikarya</taxon>
        <taxon>Basidiomycota</taxon>
        <taxon>Agaricomycotina</taxon>
        <taxon>Agaricomycetes</taxon>
        <taxon>Agaricomycetidae</taxon>
        <taxon>Boletales</taxon>
        <taxon>Suillineae</taxon>
        <taxon>Suillaceae</taxon>
        <taxon>Suillus</taxon>
    </lineage>
</organism>
<evidence type="ECO:0000256" key="1">
    <source>
        <dbReference type="ARBA" id="ARBA00022574"/>
    </source>
</evidence>
<feature type="repeat" description="WD" evidence="3">
    <location>
        <begin position="307"/>
        <end position="341"/>
    </location>
</feature>
<sequence length="437" mass="48257">MQQFRDKVARDTAIFLHRAAEDLDLSNLEYATGAGLNTSKLCLTGTREGILTEIKSWINSTGENVSPVFWLSGTAGRGKSAIAHTIANWFHESGRLGACFCFDRTGNHRHEKIFTTIARDLADGNLTLRREIAHVVHDDNELRHTRDIARQWQKLIVEPIGKASSTITQPILIVIDALDESGAAKSREQILRLLSYTPDTSSANQIPVLFPYPRYFPSTPKHPRYPDAILFLTISPDGKCIVFGSKDKIIQVLDAETGEAVSAPLQGHTNRVWSVAISADGKLIASGSSDKTVRVWDADTGNALGTLQGHTQAVYSVAFSPDGKRIVSGSYDTTTRVWDLDFVNKHQLISRRPAICFSSNPTHALCSTFSFLQDSPTPYEEGWVESPEGHLLLRIPVDFYRSVYIPGDTLVIPSYTLQLDLSHFAHGTLWSECGAAH</sequence>
<dbReference type="Gene3D" id="2.130.10.10">
    <property type="entry name" value="YVTN repeat-like/Quinoprotein amine dehydrogenase"/>
    <property type="match status" value="1"/>
</dbReference>
<dbReference type="InterPro" id="IPR015943">
    <property type="entry name" value="WD40/YVTN_repeat-like_dom_sf"/>
</dbReference>
<dbReference type="PRINTS" id="PR00320">
    <property type="entry name" value="GPROTEINBRPT"/>
</dbReference>
<dbReference type="SUPFAM" id="SSF52540">
    <property type="entry name" value="P-loop containing nucleoside triphosphate hydrolases"/>
    <property type="match status" value="1"/>
</dbReference>
<name>A0A9P7ATH9_9AGAM</name>
<dbReference type="GO" id="GO:1990234">
    <property type="term" value="C:transferase complex"/>
    <property type="evidence" value="ECO:0007669"/>
    <property type="project" value="UniProtKB-ARBA"/>
</dbReference>
<dbReference type="PROSITE" id="PS50082">
    <property type="entry name" value="WD_REPEATS_2"/>
    <property type="match status" value="2"/>
</dbReference>
<evidence type="ECO:0000313" key="6">
    <source>
        <dbReference type="Proteomes" id="UP000719766"/>
    </source>
</evidence>
<keyword evidence="6" id="KW-1185">Reference proteome</keyword>
<dbReference type="PANTHER" id="PTHR22847:SF637">
    <property type="entry name" value="WD REPEAT DOMAIN 5B"/>
    <property type="match status" value="1"/>
</dbReference>
<dbReference type="PANTHER" id="PTHR22847">
    <property type="entry name" value="WD40 REPEAT PROTEIN"/>
    <property type="match status" value="1"/>
</dbReference>
<dbReference type="InterPro" id="IPR001680">
    <property type="entry name" value="WD40_rpt"/>
</dbReference>
<comment type="caution">
    <text evidence="5">The sequence shown here is derived from an EMBL/GenBank/DDBJ whole genome shotgun (WGS) entry which is preliminary data.</text>
</comment>
<dbReference type="InterPro" id="IPR036322">
    <property type="entry name" value="WD40_repeat_dom_sf"/>
</dbReference>
<proteinExistence type="predicted"/>
<feature type="domain" description="Nephrocystin 3-like N-terminal" evidence="4">
    <location>
        <begin position="51"/>
        <end position="201"/>
    </location>
</feature>
<dbReference type="AlphaFoldDB" id="A0A9P7ATH9"/>
<dbReference type="InterPro" id="IPR020472">
    <property type="entry name" value="WD40_PAC1"/>
</dbReference>
<accession>A0A9P7ATH9</accession>
<dbReference type="InterPro" id="IPR027417">
    <property type="entry name" value="P-loop_NTPase"/>
</dbReference>
<dbReference type="OrthoDB" id="3267146at2759"/>
<dbReference type="InterPro" id="IPR056884">
    <property type="entry name" value="NPHP3-like_N"/>
</dbReference>
<evidence type="ECO:0000259" key="4">
    <source>
        <dbReference type="Pfam" id="PF24883"/>
    </source>
</evidence>
<dbReference type="Pfam" id="PF24883">
    <property type="entry name" value="NPHP3_N"/>
    <property type="match status" value="1"/>
</dbReference>
<dbReference type="GeneID" id="64603963"/>
<dbReference type="Proteomes" id="UP000719766">
    <property type="component" value="Unassembled WGS sequence"/>
</dbReference>
<dbReference type="SMART" id="SM00320">
    <property type="entry name" value="WD40"/>
    <property type="match status" value="3"/>
</dbReference>
<dbReference type="EMBL" id="JABBWE010000019">
    <property type="protein sequence ID" value="KAG1796421.1"/>
    <property type="molecule type" value="Genomic_DNA"/>
</dbReference>
<keyword evidence="1 3" id="KW-0853">WD repeat</keyword>
<gene>
    <name evidence="5" type="ORF">HD556DRAFT_301512</name>
</gene>
<dbReference type="Pfam" id="PF00400">
    <property type="entry name" value="WD40"/>
    <property type="match status" value="2"/>
</dbReference>
<dbReference type="PROSITE" id="PS50294">
    <property type="entry name" value="WD_REPEATS_REGION"/>
    <property type="match status" value="2"/>
</dbReference>
<protein>
    <recommendedName>
        <fullName evidence="4">Nephrocystin 3-like N-terminal domain-containing protein</fullName>
    </recommendedName>
</protein>
<reference evidence="5" key="1">
    <citation type="journal article" date="2020" name="New Phytol.">
        <title>Comparative genomics reveals dynamic genome evolution in host specialist ectomycorrhizal fungi.</title>
        <authorList>
            <person name="Lofgren L.A."/>
            <person name="Nguyen N.H."/>
            <person name="Vilgalys R."/>
            <person name="Ruytinx J."/>
            <person name="Liao H.L."/>
            <person name="Branco S."/>
            <person name="Kuo A."/>
            <person name="LaButti K."/>
            <person name="Lipzen A."/>
            <person name="Andreopoulos W."/>
            <person name="Pangilinan J."/>
            <person name="Riley R."/>
            <person name="Hundley H."/>
            <person name="Na H."/>
            <person name="Barry K."/>
            <person name="Grigoriev I.V."/>
            <person name="Stajich J.E."/>
            <person name="Kennedy P.G."/>
        </authorList>
    </citation>
    <scope>NUCLEOTIDE SEQUENCE</scope>
    <source>
        <strain evidence="5">S12</strain>
    </source>
</reference>
<keyword evidence="2" id="KW-0677">Repeat</keyword>
<dbReference type="SUPFAM" id="SSF50978">
    <property type="entry name" value="WD40 repeat-like"/>
    <property type="match status" value="1"/>
</dbReference>
<dbReference type="Gene3D" id="3.40.50.300">
    <property type="entry name" value="P-loop containing nucleotide triphosphate hydrolases"/>
    <property type="match status" value="1"/>
</dbReference>
<dbReference type="PROSITE" id="PS00678">
    <property type="entry name" value="WD_REPEATS_1"/>
    <property type="match status" value="2"/>
</dbReference>
<evidence type="ECO:0000256" key="3">
    <source>
        <dbReference type="PROSITE-ProRule" id="PRU00221"/>
    </source>
</evidence>